<dbReference type="PANTHER" id="PTHR23026:SF90">
    <property type="entry name" value="IODOTYROSINE DEIODINASE 1"/>
    <property type="match status" value="1"/>
</dbReference>
<dbReference type="Proteomes" id="UP000503840">
    <property type="component" value="Unassembled WGS sequence"/>
</dbReference>
<dbReference type="Pfam" id="PF00881">
    <property type="entry name" value="Nitroreductase"/>
    <property type="match status" value="2"/>
</dbReference>
<evidence type="ECO:0000256" key="3">
    <source>
        <dbReference type="ARBA" id="ARBA00023002"/>
    </source>
</evidence>
<keyword evidence="1" id="KW-0285">Flavoprotein</keyword>
<keyword evidence="3" id="KW-0560">Oxidoreductase</keyword>
<gene>
    <name evidence="5" type="ORF">DSM101010T_28610</name>
</gene>
<evidence type="ECO:0000313" key="5">
    <source>
        <dbReference type="EMBL" id="GFM34496.1"/>
    </source>
</evidence>
<dbReference type="CDD" id="cd02150">
    <property type="entry name" value="nitroreductase"/>
    <property type="match status" value="1"/>
</dbReference>
<dbReference type="SUPFAM" id="SSF55469">
    <property type="entry name" value="FMN-dependent nitroreductase-like"/>
    <property type="match status" value="1"/>
</dbReference>
<evidence type="ECO:0000256" key="2">
    <source>
        <dbReference type="ARBA" id="ARBA00022643"/>
    </source>
</evidence>
<protein>
    <submittedName>
        <fullName evidence="5">Nitroreductase family protein</fullName>
    </submittedName>
</protein>
<feature type="domain" description="Nitroreductase" evidence="4">
    <location>
        <begin position="82"/>
        <end position="147"/>
    </location>
</feature>
<dbReference type="InterPro" id="IPR029479">
    <property type="entry name" value="Nitroreductase"/>
</dbReference>
<dbReference type="InterPro" id="IPR050627">
    <property type="entry name" value="Nitroreductase/BluB"/>
</dbReference>
<accession>A0A7J0BLE9</accession>
<dbReference type="RefSeq" id="WP_174406085.1">
    <property type="nucleotide sequence ID" value="NZ_BLVO01000013.1"/>
</dbReference>
<keyword evidence="6" id="KW-1185">Reference proteome</keyword>
<evidence type="ECO:0000259" key="4">
    <source>
        <dbReference type="Pfam" id="PF00881"/>
    </source>
</evidence>
<keyword evidence="2" id="KW-0288">FMN</keyword>
<proteinExistence type="predicted"/>
<feature type="domain" description="Nitroreductase" evidence="4">
    <location>
        <begin position="7"/>
        <end position="59"/>
    </location>
</feature>
<reference evidence="5 6" key="1">
    <citation type="submission" date="2020-05" db="EMBL/GenBank/DDBJ databases">
        <title>Draft genome sequence of Desulfovibrio sp. strain HN2T.</title>
        <authorList>
            <person name="Ueno A."/>
            <person name="Tamazawa S."/>
            <person name="Tamamura S."/>
            <person name="Murakami T."/>
            <person name="Kiyama T."/>
            <person name="Inomata H."/>
            <person name="Amano Y."/>
            <person name="Miyakawa K."/>
            <person name="Tamaki H."/>
            <person name="Naganuma T."/>
            <person name="Kaneko K."/>
        </authorList>
    </citation>
    <scope>NUCLEOTIDE SEQUENCE [LARGE SCALE GENOMIC DNA]</scope>
    <source>
        <strain evidence="5 6">HN2</strain>
    </source>
</reference>
<dbReference type="GO" id="GO:0016491">
    <property type="term" value="F:oxidoreductase activity"/>
    <property type="evidence" value="ECO:0007669"/>
    <property type="project" value="UniProtKB-KW"/>
</dbReference>
<dbReference type="InterPro" id="IPR000415">
    <property type="entry name" value="Nitroreductase-like"/>
</dbReference>
<dbReference type="AlphaFoldDB" id="A0A7J0BLE9"/>
<organism evidence="5 6">
    <name type="scientific">Desulfovibrio subterraneus</name>
    <dbReference type="NCBI Taxonomy" id="2718620"/>
    <lineage>
        <taxon>Bacteria</taxon>
        <taxon>Pseudomonadati</taxon>
        <taxon>Thermodesulfobacteriota</taxon>
        <taxon>Desulfovibrionia</taxon>
        <taxon>Desulfovibrionales</taxon>
        <taxon>Desulfovibrionaceae</taxon>
        <taxon>Desulfovibrio</taxon>
    </lineage>
</organism>
<dbReference type="PANTHER" id="PTHR23026">
    <property type="entry name" value="NADPH NITROREDUCTASE"/>
    <property type="match status" value="1"/>
</dbReference>
<dbReference type="Gene3D" id="3.40.109.10">
    <property type="entry name" value="NADH Oxidase"/>
    <property type="match status" value="1"/>
</dbReference>
<evidence type="ECO:0000256" key="1">
    <source>
        <dbReference type="ARBA" id="ARBA00022630"/>
    </source>
</evidence>
<comment type="caution">
    <text evidence="5">The sequence shown here is derived from an EMBL/GenBank/DDBJ whole genome shotgun (WGS) entry which is preliminary data.</text>
</comment>
<sequence>METLQAIHTRRSIRKYAADKVERETIIEVLKAAMAAPSAGNQQPWRFVVIESRETLDRIPSIHPYAGMVPSASCAIMVCGDTSAEKYPGNWMLDCAAAVQNMLLALHDKGLGAVWCGLWPDAARVDSFRALAGLPEHIVPLALVPVGIPDQKTGAHDRFDESKIHWERW</sequence>
<name>A0A7J0BLE9_9BACT</name>
<dbReference type="EMBL" id="BLVO01000013">
    <property type="protein sequence ID" value="GFM34496.1"/>
    <property type="molecule type" value="Genomic_DNA"/>
</dbReference>
<evidence type="ECO:0000313" key="6">
    <source>
        <dbReference type="Proteomes" id="UP000503840"/>
    </source>
</evidence>